<gene>
    <name evidence="2" type="ORF">X975_08024</name>
</gene>
<feature type="transmembrane region" description="Helical" evidence="1">
    <location>
        <begin position="6"/>
        <end position="30"/>
    </location>
</feature>
<evidence type="ECO:0000256" key="1">
    <source>
        <dbReference type="SAM" id="Phobius"/>
    </source>
</evidence>
<reference evidence="2 3" key="1">
    <citation type="submission" date="2013-11" db="EMBL/GenBank/DDBJ databases">
        <title>Genome sequencing of Stegodyphus mimosarum.</title>
        <authorList>
            <person name="Bechsgaard J."/>
        </authorList>
    </citation>
    <scope>NUCLEOTIDE SEQUENCE [LARGE SCALE GENOMIC DNA]</scope>
</reference>
<feature type="non-terminal residue" evidence="2">
    <location>
        <position position="85"/>
    </location>
</feature>
<dbReference type="AlphaFoldDB" id="A0A087UHS0"/>
<proteinExistence type="predicted"/>
<sequence>MLTNAFAQISINNISLSINYILFLSLAFNFDDHSVQRAKGPLVWFGSRGRGVVYPQTIASWSTFPQNCVGPGQNHTVTYAHDSCQ</sequence>
<evidence type="ECO:0000313" key="3">
    <source>
        <dbReference type="Proteomes" id="UP000054359"/>
    </source>
</evidence>
<keyword evidence="1" id="KW-0812">Transmembrane</keyword>
<organism evidence="2 3">
    <name type="scientific">Stegodyphus mimosarum</name>
    <name type="common">African social velvet spider</name>
    <dbReference type="NCBI Taxonomy" id="407821"/>
    <lineage>
        <taxon>Eukaryota</taxon>
        <taxon>Metazoa</taxon>
        <taxon>Ecdysozoa</taxon>
        <taxon>Arthropoda</taxon>
        <taxon>Chelicerata</taxon>
        <taxon>Arachnida</taxon>
        <taxon>Araneae</taxon>
        <taxon>Araneomorphae</taxon>
        <taxon>Entelegynae</taxon>
        <taxon>Eresoidea</taxon>
        <taxon>Eresidae</taxon>
        <taxon>Stegodyphus</taxon>
    </lineage>
</organism>
<accession>A0A087UHS0</accession>
<protein>
    <submittedName>
        <fullName evidence="2">Uncharacterized protein</fullName>
    </submittedName>
</protein>
<keyword evidence="3" id="KW-1185">Reference proteome</keyword>
<keyword evidence="1" id="KW-0472">Membrane</keyword>
<evidence type="ECO:0000313" key="2">
    <source>
        <dbReference type="EMBL" id="KFM76909.1"/>
    </source>
</evidence>
<name>A0A087UHS0_STEMI</name>
<keyword evidence="1" id="KW-1133">Transmembrane helix</keyword>
<dbReference type="Proteomes" id="UP000054359">
    <property type="component" value="Unassembled WGS sequence"/>
</dbReference>
<dbReference type="EMBL" id="KK119852">
    <property type="protein sequence ID" value="KFM76909.1"/>
    <property type="molecule type" value="Genomic_DNA"/>
</dbReference>